<keyword evidence="8" id="KW-0902">Two-component regulatory system</keyword>
<dbReference type="EC" id="2.7.13.3" evidence="2"/>
<keyword evidence="5" id="KW-0547">Nucleotide-binding</keyword>
<organism evidence="12 13">
    <name type="scientific">Nocardiopsis composta</name>
    <dbReference type="NCBI Taxonomy" id="157465"/>
    <lineage>
        <taxon>Bacteria</taxon>
        <taxon>Bacillati</taxon>
        <taxon>Actinomycetota</taxon>
        <taxon>Actinomycetes</taxon>
        <taxon>Streptosporangiales</taxon>
        <taxon>Nocardiopsidaceae</taxon>
        <taxon>Nocardiopsis</taxon>
    </lineage>
</organism>
<dbReference type="Proteomes" id="UP000572635">
    <property type="component" value="Unassembled WGS sequence"/>
</dbReference>
<name>A0A7W8QI34_9ACTN</name>
<dbReference type="InterPro" id="IPR011712">
    <property type="entry name" value="Sig_transdc_His_kin_sub3_dim/P"/>
</dbReference>
<evidence type="ECO:0000313" key="12">
    <source>
        <dbReference type="EMBL" id="MBB5430624.1"/>
    </source>
</evidence>
<keyword evidence="9" id="KW-0812">Transmembrane</keyword>
<evidence type="ECO:0000256" key="1">
    <source>
        <dbReference type="ARBA" id="ARBA00000085"/>
    </source>
</evidence>
<dbReference type="Pfam" id="PF23539">
    <property type="entry name" value="DUF7134"/>
    <property type="match status" value="1"/>
</dbReference>
<reference evidence="12 13" key="1">
    <citation type="submission" date="2020-08" db="EMBL/GenBank/DDBJ databases">
        <title>Sequencing the genomes of 1000 actinobacteria strains.</title>
        <authorList>
            <person name="Klenk H.-P."/>
        </authorList>
    </citation>
    <scope>NUCLEOTIDE SEQUENCE [LARGE SCALE GENOMIC DNA]</scope>
    <source>
        <strain evidence="12 13">DSM 44551</strain>
    </source>
</reference>
<evidence type="ECO:0000256" key="5">
    <source>
        <dbReference type="ARBA" id="ARBA00022741"/>
    </source>
</evidence>
<comment type="catalytic activity">
    <reaction evidence="1">
        <text>ATP + protein L-histidine = ADP + protein N-phospho-L-histidine.</text>
        <dbReference type="EC" id="2.7.13.3"/>
    </reaction>
</comment>
<keyword evidence="9" id="KW-0472">Membrane</keyword>
<dbReference type="Pfam" id="PF07730">
    <property type="entry name" value="HisKA_3"/>
    <property type="match status" value="1"/>
</dbReference>
<evidence type="ECO:0000256" key="2">
    <source>
        <dbReference type="ARBA" id="ARBA00012438"/>
    </source>
</evidence>
<feature type="transmembrane region" description="Helical" evidence="9">
    <location>
        <begin position="142"/>
        <end position="160"/>
    </location>
</feature>
<accession>A0A7W8QI34</accession>
<dbReference type="InterPro" id="IPR055558">
    <property type="entry name" value="DUF7134"/>
</dbReference>
<dbReference type="PANTHER" id="PTHR24421:SF10">
    <property type="entry name" value="NITRATE_NITRITE SENSOR PROTEIN NARQ"/>
    <property type="match status" value="1"/>
</dbReference>
<dbReference type="CDD" id="cd16917">
    <property type="entry name" value="HATPase_UhpB-NarQ-NarX-like"/>
    <property type="match status" value="1"/>
</dbReference>
<dbReference type="InterPro" id="IPR036890">
    <property type="entry name" value="HATPase_C_sf"/>
</dbReference>
<dbReference type="GO" id="GO:0000155">
    <property type="term" value="F:phosphorelay sensor kinase activity"/>
    <property type="evidence" value="ECO:0007669"/>
    <property type="project" value="InterPro"/>
</dbReference>
<evidence type="ECO:0000256" key="6">
    <source>
        <dbReference type="ARBA" id="ARBA00022777"/>
    </source>
</evidence>
<dbReference type="AlphaFoldDB" id="A0A7W8QI34"/>
<feature type="domain" description="Signal transduction histidine kinase subgroup 3 dimerisation and phosphoacceptor" evidence="10">
    <location>
        <begin position="182"/>
        <end position="248"/>
    </location>
</feature>
<evidence type="ECO:0000256" key="9">
    <source>
        <dbReference type="SAM" id="Phobius"/>
    </source>
</evidence>
<evidence type="ECO:0000256" key="8">
    <source>
        <dbReference type="ARBA" id="ARBA00023012"/>
    </source>
</evidence>
<dbReference type="GO" id="GO:0005524">
    <property type="term" value="F:ATP binding"/>
    <property type="evidence" value="ECO:0007669"/>
    <property type="project" value="UniProtKB-KW"/>
</dbReference>
<dbReference type="GO" id="GO:0016020">
    <property type="term" value="C:membrane"/>
    <property type="evidence" value="ECO:0007669"/>
    <property type="project" value="InterPro"/>
</dbReference>
<keyword evidence="3" id="KW-0597">Phosphoprotein</keyword>
<evidence type="ECO:0000313" key="13">
    <source>
        <dbReference type="Proteomes" id="UP000572635"/>
    </source>
</evidence>
<evidence type="ECO:0000256" key="7">
    <source>
        <dbReference type="ARBA" id="ARBA00022840"/>
    </source>
</evidence>
<dbReference type="InterPro" id="IPR050482">
    <property type="entry name" value="Sensor_HK_TwoCompSys"/>
</dbReference>
<dbReference type="EMBL" id="JACHDB010000001">
    <property type="protein sequence ID" value="MBB5430624.1"/>
    <property type="molecule type" value="Genomic_DNA"/>
</dbReference>
<keyword evidence="9" id="KW-1133">Transmembrane helix</keyword>
<evidence type="ECO:0000259" key="11">
    <source>
        <dbReference type="Pfam" id="PF23539"/>
    </source>
</evidence>
<dbReference type="GO" id="GO:0046983">
    <property type="term" value="F:protein dimerization activity"/>
    <property type="evidence" value="ECO:0007669"/>
    <property type="project" value="InterPro"/>
</dbReference>
<comment type="caution">
    <text evidence="12">The sequence shown here is derived from an EMBL/GenBank/DDBJ whole genome shotgun (WGS) entry which is preliminary data.</text>
</comment>
<feature type="transmembrane region" description="Helical" evidence="9">
    <location>
        <begin position="67"/>
        <end position="100"/>
    </location>
</feature>
<feature type="domain" description="DUF7134" evidence="11">
    <location>
        <begin position="17"/>
        <end position="164"/>
    </location>
</feature>
<evidence type="ECO:0000256" key="4">
    <source>
        <dbReference type="ARBA" id="ARBA00022679"/>
    </source>
</evidence>
<dbReference type="PANTHER" id="PTHR24421">
    <property type="entry name" value="NITRATE/NITRITE SENSOR PROTEIN NARX-RELATED"/>
    <property type="match status" value="1"/>
</dbReference>
<keyword evidence="6 12" id="KW-0418">Kinase</keyword>
<sequence length="389" mass="39207">MHGAAPSGPGPHRGALIALDCAAAAAYTSLSTATALVGGPPAPAAAVTALTAAVGLPVAARRLLPRTVFWTVLAVSLPAVLLGVVGDPLLAAGFALYTVAAEERGPAGRAPVVVGAVAAAALLAAAIGGWDGSAALPDRLGLLVSGAAVLVGAWAVGRSVHDRRVQARRAAEEPAARVAAEERLKVARDVHDIVSHTLSLIGVRAGVARHVAEARPEEARAALGDIEEVARGALTEMRGVLGAVRAPGEERSPVPGPGDLGELARRAELAGVRVELDAEGVEELPEAVGAAVYRIAAEAVTNVVRHAGTDRCTVRVAPVPSGEGGRAVQVEITDEGGGHLVPLGRAGHGIIGMSERARAHGGTLTAAPRARGGFAVVGRIPLPPREERR</sequence>
<keyword evidence="7" id="KW-0067">ATP-binding</keyword>
<feature type="transmembrane region" description="Helical" evidence="9">
    <location>
        <begin position="112"/>
        <end position="130"/>
    </location>
</feature>
<gene>
    <name evidence="12" type="ORF">HDA36_000708</name>
</gene>
<dbReference type="RefSeq" id="WP_184388639.1">
    <property type="nucleotide sequence ID" value="NZ_BAAAJD010000162.1"/>
</dbReference>
<keyword evidence="4" id="KW-0808">Transferase</keyword>
<proteinExistence type="predicted"/>
<dbReference type="Gene3D" id="3.30.565.10">
    <property type="entry name" value="Histidine kinase-like ATPase, C-terminal domain"/>
    <property type="match status" value="1"/>
</dbReference>
<evidence type="ECO:0000256" key="3">
    <source>
        <dbReference type="ARBA" id="ARBA00022553"/>
    </source>
</evidence>
<protein>
    <recommendedName>
        <fullName evidence="2">histidine kinase</fullName>
        <ecNumber evidence="2">2.7.13.3</ecNumber>
    </recommendedName>
</protein>
<evidence type="ECO:0000259" key="10">
    <source>
        <dbReference type="Pfam" id="PF07730"/>
    </source>
</evidence>
<dbReference type="SUPFAM" id="SSF55874">
    <property type="entry name" value="ATPase domain of HSP90 chaperone/DNA topoisomerase II/histidine kinase"/>
    <property type="match status" value="1"/>
</dbReference>
<keyword evidence="13" id="KW-1185">Reference proteome</keyword>
<dbReference type="Gene3D" id="1.20.5.1930">
    <property type="match status" value="1"/>
</dbReference>